<accession>A0AAN6D9F3</accession>
<name>A0AAN6D9F3_9ASCO</name>
<dbReference type="AlphaFoldDB" id="A0AAN6D9F3"/>
<evidence type="ECO:0000256" key="3">
    <source>
        <dbReference type="SAM" id="SignalP"/>
    </source>
</evidence>
<evidence type="ECO:0000256" key="2">
    <source>
        <dbReference type="SAM" id="MobiDB-lite"/>
    </source>
</evidence>
<dbReference type="Proteomes" id="UP000738402">
    <property type="component" value="Unassembled WGS sequence"/>
</dbReference>
<protein>
    <recommendedName>
        <fullName evidence="6">Extracellular membrane protein CFEM domain-containing protein</fullName>
    </recommendedName>
</protein>
<evidence type="ECO:0000256" key="1">
    <source>
        <dbReference type="SAM" id="Coils"/>
    </source>
</evidence>
<feature type="compositionally biased region" description="Polar residues" evidence="2">
    <location>
        <begin position="338"/>
        <end position="347"/>
    </location>
</feature>
<feature type="signal peptide" evidence="3">
    <location>
        <begin position="1"/>
        <end position="18"/>
    </location>
</feature>
<dbReference type="EMBL" id="JAHLUH010000001">
    <property type="protein sequence ID" value="KAG7730554.1"/>
    <property type="molecule type" value="Genomic_DNA"/>
</dbReference>
<keyword evidence="1" id="KW-0175">Coiled coil</keyword>
<feature type="chain" id="PRO_5042950156" description="Extracellular membrane protein CFEM domain-containing protein" evidence="3">
    <location>
        <begin position="19"/>
        <end position="347"/>
    </location>
</feature>
<feature type="region of interest" description="Disordered" evidence="2">
    <location>
        <begin position="305"/>
        <end position="347"/>
    </location>
</feature>
<evidence type="ECO:0000313" key="4">
    <source>
        <dbReference type="EMBL" id="KAG7730554.1"/>
    </source>
</evidence>
<proteinExistence type="predicted"/>
<reference evidence="4" key="1">
    <citation type="journal article" date="2021" name="G3 (Bethesda)">
        <title>Genomic diversity, chromosomal rearrangements, and interspecies hybridization in the ogataea polymorpha species complex.</title>
        <authorList>
            <person name="Hanson S.J."/>
            <person name="Cinneide E.O."/>
            <person name="Salzberg L.I."/>
            <person name="Wolfe K.H."/>
            <person name="McGowan J."/>
            <person name="Fitzpatrick D.A."/>
            <person name="Matlin K."/>
        </authorList>
    </citation>
    <scope>NUCLEOTIDE SEQUENCE</scope>
    <source>
        <strain evidence="4">83-405-1</strain>
    </source>
</reference>
<gene>
    <name evidence="4" type="ORF">KL933_000349</name>
</gene>
<keyword evidence="3" id="KW-0732">Signal</keyword>
<evidence type="ECO:0000313" key="5">
    <source>
        <dbReference type="Proteomes" id="UP000738402"/>
    </source>
</evidence>
<comment type="caution">
    <text evidence="4">The sequence shown here is derived from an EMBL/GenBank/DDBJ whole genome shotgun (WGS) entry which is preliminary data.</text>
</comment>
<sequence length="347" mass="38345">MYIASVLSFMAMAAAAVAMPPACTLACINDQAHLCAKSHLDFGCLCASRAHILRCLIDKCPFGNYLPARDHYLGTCIERIPALASSPLYNIHLREREPPSASNHAYWIWDAKNPASGVIINGTTVVDANRTKNSAAGKTLPKTVSRGDYFRDEEKARDSDSKQLATLEQEYEKMRHQFSYMRKQYVESEAKVPMEQHLGDSLIAPLASKISTPSYETLPESNAPDPAKEEPTLHLRFATQQQLFDSHFGKQQPHFATGSQDMEDMIRQLDDALAIESGDLGEDDDEDGYEEATVADALKKGVVKKLAKSRKSKSKKTRAKSKHAAPGNNGLAGKKIRFSSNIFRTPN</sequence>
<organism evidence="4 5">
    <name type="scientific">Ogataea haglerorum</name>
    <dbReference type="NCBI Taxonomy" id="1937702"/>
    <lineage>
        <taxon>Eukaryota</taxon>
        <taxon>Fungi</taxon>
        <taxon>Dikarya</taxon>
        <taxon>Ascomycota</taxon>
        <taxon>Saccharomycotina</taxon>
        <taxon>Pichiomycetes</taxon>
        <taxon>Pichiales</taxon>
        <taxon>Pichiaceae</taxon>
        <taxon>Ogataea</taxon>
    </lineage>
</organism>
<feature type="compositionally biased region" description="Basic residues" evidence="2">
    <location>
        <begin position="305"/>
        <end position="323"/>
    </location>
</feature>
<feature type="coiled-coil region" evidence="1">
    <location>
        <begin position="150"/>
        <end position="184"/>
    </location>
</feature>
<evidence type="ECO:0008006" key="6">
    <source>
        <dbReference type="Google" id="ProtNLM"/>
    </source>
</evidence>